<evidence type="ECO:0000256" key="3">
    <source>
        <dbReference type="PROSITE-ProRule" id="PRU00169"/>
    </source>
</evidence>
<dbReference type="CDD" id="cd17593">
    <property type="entry name" value="REC_CheC-like"/>
    <property type="match status" value="1"/>
</dbReference>
<accession>A0A1H4FK70</accession>
<sequence length="354" mass="39091">MGKPLSVVICDDSRLARKQMERALKQWNVDITHASHGLEALEAIRAGKGELLFLDLNMPLLDGYQVLERIRANDLPTLTIVVSGDVQPEARERVIQLGALDFIRKPLDTDLLTQSLRSFGLLEELAERPADTVNDAVETDLESARPQPLNRTRGLGLDPVSQAFELTESYQELANVAMGQAADRLARLLKVFIELPIPHVQLVELCEFDMALHQATGDNPITTICQGFIAPGIAGEALLMFSDSSSQDLAYMLGHEGEITDQVERELMMDIANLLIGAFLNGLGSQLDLSFGQGSPLILGQHCSIPNLQQNSRWTRTLSIDIGYRIEGRDLSCDLLLLFTEDSLPAMNELVRHL</sequence>
<evidence type="ECO:0000313" key="6">
    <source>
        <dbReference type="Proteomes" id="UP000242469"/>
    </source>
</evidence>
<dbReference type="GO" id="GO:0006935">
    <property type="term" value="P:chemotaxis"/>
    <property type="evidence" value="ECO:0007669"/>
    <property type="project" value="UniProtKB-KW"/>
</dbReference>
<dbReference type="RefSeq" id="WP_091827125.1">
    <property type="nucleotide sequence ID" value="NZ_FNRJ01000011.1"/>
</dbReference>
<organism evidence="5 6">
    <name type="scientific">Marinobacterium iners DSM 11526</name>
    <dbReference type="NCBI Taxonomy" id="1122198"/>
    <lineage>
        <taxon>Bacteria</taxon>
        <taxon>Pseudomonadati</taxon>
        <taxon>Pseudomonadota</taxon>
        <taxon>Gammaproteobacteria</taxon>
        <taxon>Oceanospirillales</taxon>
        <taxon>Oceanospirillaceae</taxon>
        <taxon>Marinobacterium</taxon>
    </lineage>
</organism>
<keyword evidence="6" id="KW-1185">Reference proteome</keyword>
<evidence type="ECO:0000313" key="5">
    <source>
        <dbReference type="EMBL" id="SEA97551.1"/>
    </source>
</evidence>
<dbReference type="SUPFAM" id="SSF52172">
    <property type="entry name" value="CheY-like"/>
    <property type="match status" value="1"/>
</dbReference>
<name>A0A1H4FK70_9GAMM</name>
<dbReference type="Gene3D" id="3.40.50.2300">
    <property type="match status" value="1"/>
</dbReference>
<dbReference type="PROSITE" id="PS50110">
    <property type="entry name" value="RESPONSE_REGULATORY"/>
    <property type="match status" value="1"/>
</dbReference>
<dbReference type="InterPro" id="IPR050595">
    <property type="entry name" value="Bact_response_regulator"/>
</dbReference>
<dbReference type="PANTHER" id="PTHR44591">
    <property type="entry name" value="STRESS RESPONSE REGULATOR PROTEIN 1"/>
    <property type="match status" value="1"/>
</dbReference>
<gene>
    <name evidence="5" type="ORF">SAMN02745729_111102</name>
</gene>
<dbReference type="SMART" id="SM00448">
    <property type="entry name" value="REC"/>
    <property type="match status" value="1"/>
</dbReference>
<feature type="modified residue" description="4-aspartylphosphate" evidence="3">
    <location>
        <position position="55"/>
    </location>
</feature>
<dbReference type="EMBL" id="FNRJ01000011">
    <property type="protein sequence ID" value="SEA97551.1"/>
    <property type="molecule type" value="Genomic_DNA"/>
</dbReference>
<dbReference type="PANTHER" id="PTHR44591:SF24">
    <property type="entry name" value="PROTEIN-GLUTAMATE METHYLESTERASE_PROTEIN-GLUTAMINE GLUTAMINASE 1"/>
    <property type="match status" value="1"/>
</dbReference>
<evidence type="ECO:0000256" key="1">
    <source>
        <dbReference type="ARBA" id="ARBA00022500"/>
    </source>
</evidence>
<feature type="domain" description="Response regulatory" evidence="4">
    <location>
        <begin position="6"/>
        <end position="120"/>
    </location>
</feature>
<keyword evidence="2 3" id="KW-0597">Phosphoprotein</keyword>
<evidence type="ECO:0000256" key="2">
    <source>
        <dbReference type="ARBA" id="ARBA00022553"/>
    </source>
</evidence>
<dbReference type="InterPro" id="IPR028976">
    <property type="entry name" value="CheC-like_sf"/>
</dbReference>
<dbReference type="CDD" id="cd17910">
    <property type="entry name" value="CheC_ClassII"/>
    <property type="match status" value="1"/>
</dbReference>
<dbReference type="InterPro" id="IPR011006">
    <property type="entry name" value="CheY-like_superfamily"/>
</dbReference>
<reference evidence="6" key="1">
    <citation type="submission" date="2016-10" db="EMBL/GenBank/DDBJ databases">
        <authorList>
            <person name="Varghese N."/>
            <person name="Submissions S."/>
        </authorList>
    </citation>
    <scope>NUCLEOTIDE SEQUENCE [LARGE SCALE GENOMIC DNA]</scope>
    <source>
        <strain evidence="6">DSM 11526</strain>
    </source>
</reference>
<dbReference type="GO" id="GO:0000160">
    <property type="term" value="P:phosphorelay signal transduction system"/>
    <property type="evidence" value="ECO:0007669"/>
    <property type="project" value="InterPro"/>
</dbReference>
<dbReference type="STRING" id="1122198.SAMN02745729_111102"/>
<dbReference type="SUPFAM" id="SSF103039">
    <property type="entry name" value="CheC-like"/>
    <property type="match status" value="1"/>
</dbReference>
<keyword evidence="1" id="KW-0145">Chemotaxis</keyword>
<proteinExistence type="predicted"/>
<dbReference type="Proteomes" id="UP000242469">
    <property type="component" value="Unassembled WGS sequence"/>
</dbReference>
<dbReference type="Pfam" id="PF00072">
    <property type="entry name" value="Response_reg"/>
    <property type="match status" value="1"/>
</dbReference>
<evidence type="ECO:0000259" key="4">
    <source>
        <dbReference type="PROSITE" id="PS50110"/>
    </source>
</evidence>
<dbReference type="Gene3D" id="3.40.1550.10">
    <property type="entry name" value="CheC-like"/>
    <property type="match status" value="1"/>
</dbReference>
<dbReference type="AlphaFoldDB" id="A0A1H4FK70"/>
<dbReference type="InterPro" id="IPR001789">
    <property type="entry name" value="Sig_transdc_resp-reg_receiver"/>
</dbReference>
<dbReference type="OrthoDB" id="281471at2"/>
<protein>
    <submittedName>
        <fullName evidence="5">Response regulator receiver domain-containing protein</fullName>
    </submittedName>
</protein>